<protein>
    <recommendedName>
        <fullName evidence="2">Glycosyl hydrolase family 98 putative carbohydrate-binding module domain-containing protein</fullName>
    </recommendedName>
</protein>
<evidence type="ECO:0000259" key="2">
    <source>
        <dbReference type="SMART" id="SM00776"/>
    </source>
</evidence>
<dbReference type="Gene3D" id="2.60.120.1060">
    <property type="entry name" value="NPCBM/NEW2 domain"/>
    <property type="match status" value="1"/>
</dbReference>
<feature type="transmembrane region" description="Helical" evidence="1">
    <location>
        <begin position="353"/>
        <end position="369"/>
    </location>
</feature>
<dbReference type="InterPro" id="IPR013222">
    <property type="entry name" value="Glyco_hyd_98_carb-bd"/>
</dbReference>
<dbReference type="AlphaFoldDB" id="A0A1F7IFJ3"/>
<proteinExistence type="predicted"/>
<feature type="transmembrane region" description="Helical" evidence="1">
    <location>
        <begin position="398"/>
        <end position="421"/>
    </location>
</feature>
<dbReference type="SUPFAM" id="SSF49785">
    <property type="entry name" value="Galactose-binding domain-like"/>
    <property type="match status" value="1"/>
</dbReference>
<feature type="transmembrane region" description="Helical" evidence="1">
    <location>
        <begin position="441"/>
        <end position="461"/>
    </location>
</feature>
<feature type="transmembrane region" description="Helical" evidence="1">
    <location>
        <begin position="255"/>
        <end position="280"/>
    </location>
</feature>
<dbReference type="SMART" id="SM00776">
    <property type="entry name" value="NPCBM"/>
    <property type="match status" value="1"/>
</dbReference>
<dbReference type="Pfam" id="PF08305">
    <property type="entry name" value="NPCBM"/>
    <property type="match status" value="1"/>
</dbReference>
<keyword evidence="1" id="KW-0472">Membrane</keyword>
<evidence type="ECO:0000256" key="1">
    <source>
        <dbReference type="SAM" id="Phobius"/>
    </source>
</evidence>
<gene>
    <name evidence="3" type="ORF">A3A74_04765</name>
</gene>
<feature type="transmembrane region" description="Helical" evidence="1">
    <location>
        <begin position="327"/>
        <end position="347"/>
    </location>
</feature>
<sequence>MFYLFLLSGIIIRLLLVPIPGFKADVAFWKGWGLAVADKGILWLVNNTNYNYPPGFAYVLWAINKVYALFKNPYDINEYWADNNMFYLFLIKLITIAADLLVVWLIIKIAKVILGSPAKSGTTPESKNNDSGRPFDRLRVTRMTGDIGKVLALLYFLNPAVIYDGVVWGQVDQLGFAFFLMSCYLLFVNRPRWATVIFIISCLMKFQGIIFIPLFFMYIFKKFSFKEMIINLAFAFITFLVVVSPFVLGRQMEKLYWLLTINSDWFPWFSLNSFNIWWILSGLKGMQMNDKHLFIGIISAKQFGFYLFVFAYFISSVTVLFSKKEQLFRNFILACCLAVFAFFHLLTQSHERYLFPLTGLLPILFLFYFNQNYISKSGSISNFQFLISKQISNFKFQINWILVIGYWLFSLFFFLNMYLSMGWNYPDQVIPAFTREQTLGLSWWISIIQIILFIVFVAWYFREIVRKNFIVVTLFAGLLVGLLAIKNINYLLGKPVLLTNLKPVSYRQDYLEPVYNKSVESARGVKYWNRLSVNYYFYDKGIGSHADSEITYHLGRKFSKFTTDFGIDTESDQNAKVYFSLVGDGRELFKSGVKGRFDKPGTTSIDVKGVNYLTLKITKAGETNFGSHADWLNPNIIR</sequence>
<keyword evidence="1" id="KW-0812">Transmembrane</keyword>
<feature type="transmembrane region" description="Helical" evidence="1">
    <location>
        <begin position="468"/>
        <end position="485"/>
    </location>
</feature>
<evidence type="ECO:0000313" key="4">
    <source>
        <dbReference type="Proteomes" id="UP000179270"/>
    </source>
</evidence>
<dbReference type="STRING" id="1802055.A3A74_04765"/>
<dbReference type="InterPro" id="IPR008979">
    <property type="entry name" value="Galactose-bd-like_sf"/>
</dbReference>
<dbReference type="EMBL" id="MGAF01000010">
    <property type="protein sequence ID" value="OGK42122.1"/>
    <property type="molecule type" value="Genomic_DNA"/>
</dbReference>
<dbReference type="InterPro" id="IPR038637">
    <property type="entry name" value="NPCBM_sf"/>
</dbReference>
<accession>A0A1F7IFJ3</accession>
<name>A0A1F7IFJ3_9BACT</name>
<reference evidence="3 4" key="1">
    <citation type="journal article" date="2016" name="Nat. Commun.">
        <title>Thousands of microbial genomes shed light on interconnected biogeochemical processes in an aquifer system.</title>
        <authorList>
            <person name="Anantharaman K."/>
            <person name="Brown C.T."/>
            <person name="Hug L.A."/>
            <person name="Sharon I."/>
            <person name="Castelle C.J."/>
            <person name="Probst A.J."/>
            <person name="Thomas B.C."/>
            <person name="Singh A."/>
            <person name="Wilkins M.J."/>
            <person name="Karaoz U."/>
            <person name="Brodie E.L."/>
            <person name="Williams K.H."/>
            <person name="Hubbard S.S."/>
            <person name="Banfield J.F."/>
        </authorList>
    </citation>
    <scope>NUCLEOTIDE SEQUENCE [LARGE SCALE GENOMIC DNA]</scope>
</reference>
<feature type="transmembrane region" description="Helical" evidence="1">
    <location>
        <begin position="228"/>
        <end position="248"/>
    </location>
</feature>
<comment type="caution">
    <text evidence="3">The sequence shown here is derived from an EMBL/GenBank/DDBJ whole genome shotgun (WGS) entry which is preliminary data.</text>
</comment>
<feature type="transmembrane region" description="Helical" evidence="1">
    <location>
        <begin position="173"/>
        <end position="189"/>
    </location>
</feature>
<feature type="domain" description="Glycosyl hydrolase family 98 putative carbohydrate-binding module" evidence="2">
    <location>
        <begin position="492"/>
        <end position="638"/>
    </location>
</feature>
<feature type="transmembrane region" description="Helical" evidence="1">
    <location>
        <begin position="85"/>
        <end position="107"/>
    </location>
</feature>
<organism evidence="3 4">
    <name type="scientific">Candidatus Roizmanbacteria bacterium RIFCSPLOWO2_01_FULL_35_13</name>
    <dbReference type="NCBI Taxonomy" id="1802055"/>
    <lineage>
        <taxon>Bacteria</taxon>
        <taxon>Candidatus Roizmaniibacteriota</taxon>
    </lineage>
</organism>
<dbReference type="Proteomes" id="UP000179270">
    <property type="component" value="Unassembled WGS sequence"/>
</dbReference>
<feature type="transmembrane region" description="Helical" evidence="1">
    <location>
        <begin position="292"/>
        <end position="315"/>
    </location>
</feature>
<evidence type="ECO:0000313" key="3">
    <source>
        <dbReference type="EMBL" id="OGK42122.1"/>
    </source>
</evidence>
<feature type="transmembrane region" description="Helical" evidence="1">
    <location>
        <begin position="196"/>
        <end position="216"/>
    </location>
</feature>
<keyword evidence="1" id="KW-1133">Transmembrane helix</keyword>